<dbReference type="Proteomes" id="UP000824120">
    <property type="component" value="Chromosome 10"/>
</dbReference>
<dbReference type="EMBL" id="JACXVP010000010">
    <property type="protein sequence ID" value="KAG5581364.1"/>
    <property type="molecule type" value="Genomic_DNA"/>
</dbReference>
<reference evidence="1 2" key="1">
    <citation type="submission" date="2020-09" db="EMBL/GenBank/DDBJ databases">
        <title>De no assembly of potato wild relative species, Solanum commersonii.</title>
        <authorList>
            <person name="Cho K."/>
        </authorList>
    </citation>
    <scope>NUCLEOTIDE SEQUENCE [LARGE SCALE GENOMIC DNA]</scope>
    <source>
        <strain evidence="1">LZ3.2</strain>
        <tissue evidence="1">Leaf</tissue>
    </source>
</reference>
<sequence>MLEARDEVEKEIWWNQEEVILMPDIKTGINKDAYIKRSTRILCLTIAIKEVVESKATNR</sequence>
<organism evidence="1 2">
    <name type="scientific">Solanum commersonii</name>
    <name type="common">Commerson's wild potato</name>
    <name type="synonym">Commerson's nightshade</name>
    <dbReference type="NCBI Taxonomy" id="4109"/>
    <lineage>
        <taxon>Eukaryota</taxon>
        <taxon>Viridiplantae</taxon>
        <taxon>Streptophyta</taxon>
        <taxon>Embryophyta</taxon>
        <taxon>Tracheophyta</taxon>
        <taxon>Spermatophyta</taxon>
        <taxon>Magnoliopsida</taxon>
        <taxon>eudicotyledons</taxon>
        <taxon>Gunneridae</taxon>
        <taxon>Pentapetalae</taxon>
        <taxon>asterids</taxon>
        <taxon>lamiids</taxon>
        <taxon>Solanales</taxon>
        <taxon>Solanaceae</taxon>
        <taxon>Solanoideae</taxon>
        <taxon>Solaneae</taxon>
        <taxon>Solanum</taxon>
    </lineage>
</organism>
<dbReference type="AlphaFoldDB" id="A0A9J5X243"/>
<evidence type="ECO:0000313" key="2">
    <source>
        <dbReference type="Proteomes" id="UP000824120"/>
    </source>
</evidence>
<comment type="caution">
    <text evidence="1">The sequence shown here is derived from an EMBL/GenBank/DDBJ whole genome shotgun (WGS) entry which is preliminary data.</text>
</comment>
<evidence type="ECO:0000313" key="1">
    <source>
        <dbReference type="EMBL" id="KAG5581364.1"/>
    </source>
</evidence>
<protein>
    <submittedName>
        <fullName evidence="1">Uncharacterized protein</fullName>
    </submittedName>
</protein>
<gene>
    <name evidence="1" type="ORF">H5410_051991</name>
</gene>
<keyword evidence="2" id="KW-1185">Reference proteome</keyword>
<name>A0A9J5X243_SOLCO</name>
<accession>A0A9J5X243</accession>
<proteinExistence type="predicted"/>